<accession>A0A6A6MDH7</accession>
<evidence type="ECO:0000313" key="2">
    <source>
        <dbReference type="EMBL" id="KAF2310528.1"/>
    </source>
</evidence>
<evidence type="ECO:0000313" key="3">
    <source>
        <dbReference type="Proteomes" id="UP000467840"/>
    </source>
</evidence>
<evidence type="ECO:0000256" key="1">
    <source>
        <dbReference type="SAM" id="MobiDB-lite"/>
    </source>
</evidence>
<dbReference type="Proteomes" id="UP000467840">
    <property type="component" value="Chromosome 14"/>
</dbReference>
<sequence>MYSSVQEAIEDHVHRHLDCQTYKDNQRKRIIADIFGEEDGPKAVSEFVVADRHPPKGDSMHEYIASGGVDLSVPVNNEFLDKTISVRGRMRLSRLRHEARMGTRTSDRERHRENESGRDSKTSKRKGKDIN</sequence>
<dbReference type="AlphaFoldDB" id="A0A6A6MDH7"/>
<comment type="caution">
    <text evidence="2">The sequence shown here is derived from an EMBL/GenBank/DDBJ whole genome shotgun (WGS) entry which is preliminary data.</text>
</comment>
<protein>
    <submittedName>
        <fullName evidence="2">Uncharacterized protein</fullName>
    </submittedName>
</protein>
<feature type="compositionally biased region" description="Basic and acidic residues" evidence="1">
    <location>
        <begin position="95"/>
        <end position="131"/>
    </location>
</feature>
<name>A0A6A6MDH7_HEVBR</name>
<feature type="region of interest" description="Disordered" evidence="1">
    <location>
        <begin position="93"/>
        <end position="131"/>
    </location>
</feature>
<reference evidence="2 3" key="1">
    <citation type="journal article" date="2020" name="Mol. Plant">
        <title>The Chromosome-Based Rubber Tree Genome Provides New Insights into Spurge Genome Evolution and Rubber Biosynthesis.</title>
        <authorList>
            <person name="Liu J."/>
            <person name="Shi C."/>
            <person name="Shi C.C."/>
            <person name="Li W."/>
            <person name="Zhang Q.J."/>
            <person name="Zhang Y."/>
            <person name="Li K."/>
            <person name="Lu H.F."/>
            <person name="Shi C."/>
            <person name="Zhu S.T."/>
            <person name="Xiao Z.Y."/>
            <person name="Nan H."/>
            <person name="Yue Y."/>
            <person name="Zhu X.G."/>
            <person name="Wu Y."/>
            <person name="Hong X.N."/>
            <person name="Fan G.Y."/>
            <person name="Tong Y."/>
            <person name="Zhang D."/>
            <person name="Mao C.L."/>
            <person name="Liu Y.L."/>
            <person name="Hao S.J."/>
            <person name="Liu W.Q."/>
            <person name="Lv M.Q."/>
            <person name="Zhang H.B."/>
            <person name="Liu Y."/>
            <person name="Hu-Tang G.R."/>
            <person name="Wang J.P."/>
            <person name="Wang J.H."/>
            <person name="Sun Y.H."/>
            <person name="Ni S.B."/>
            <person name="Chen W.B."/>
            <person name="Zhang X.C."/>
            <person name="Jiao Y.N."/>
            <person name="Eichler E.E."/>
            <person name="Li G.H."/>
            <person name="Liu X."/>
            <person name="Gao L.Z."/>
        </authorList>
    </citation>
    <scope>NUCLEOTIDE SEQUENCE [LARGE SCALE GENOMIC DNA]</scope>
    <source>
        <strain evidence="3">cv. GT1</strain>
        <tissue evidence="2">Leaf</tissue>
    </source>
</reference>
<proteinExistence type="predicted"/>
<dbReference type="EMBL" id="JAAGAX010000006">
    <property type="protein sequence ID" value="KAF2310528.1"/>
    <property type="molecule type" value="Genomic_DNA"/>
</dbReference>
<gene>
    <name evidence="2" type="ORF">GH714_013631</name>
</gene>
<organism evidence="2 3">
    <name type="scientific">Hevea brasiliensis</name>
    <name type="common">Para rubber tree</name>
    <name type="synonym">Siphonia brasiliensis</name>
    <dbReference type="NCBI Taxonomy" id="3981"/>
    <lineage>
        <taxon>Eukaryota</taxon>
        <taxon>Viridiplantae</taxon>
        <taxon>Streptophyta</taxon>
        <taxon>Embryophyta</taxon>
        <taxon>Tracheophyta</taxon>
        <taxon>Spermatophyta</taxon>
        <taxon>Magnoliopsida</taxon>
        <taxon>eudicotyledons</taxon>
        <taxon>Gunneridae</taxon>
        <taxon>Pentapetalae</taxon>
        <taxon>rosids</taxon>
        <taxon>fabids</taxon>
        <taxon>Malpighiales</taxon>
        <taxon>Euphorbiaceae</taxon>
        <taxon>Crotonoideae</taxon>
        <taxon>Micrandreae</taxon>
        <taxon>Hevea</taxon>
    </lineage>
</organism>
<keyword evidence="3" id="KW-1185">Reference proteome</keyword>